<feature type="domain" description="Transmembrane protein 127 transmembrane region" evidence="2">
    <location>
        <begin position="109"/>
        <end position="210"/>
    </location>
</feature>
<proteinExistence type="predicted"/>
<evidence type="ECO:0000259" key="2">
    <source>
        <dbReference type="Pfam" id="PF20517"/>
    </source>
</evidence>
<accession>A0A2A2KSC2</accession>
<dbReference type="EMBL" id="LIAE01007828">
    <property type="protein sequence ID" value="PAV76703.1"/>
    <property type="molecule type" value="Genomic_DNA"/>
</dbReference>
<sequence>MRIKWLKDVEFGEANFFAAGSHLISAAMALCALLSSEWILIESGESGGNSTQSNDISNDLSYQLSGSIDECTNIGCYDFWRSARFGGFRDKFDQPHVLFHSNDRVLLDCVTPVVANLFYILIALCFFMFMSSVVGCVMNIIPPAHGFLQWVRANSVTESANMILTLCTCITGFIAELEISSLRPDSDVTIGMGILFITISGCLSFIAAISTVRQAAILNRMRRLENQRIICSRSLRSWRDVATRRPEDSLPIVDFERYLDCPEAQELGNMQQPKTISGHM</sequence>
<dbReference type="InterPro" id="IPR046795">
    <property type="entry name" value="TMEM127_TM"/>
</dbReference>
<keyword evidence="4" id="KW-1185">Reference proteome</keyword>
<keyword evidence="1" id="KW-1133">Transmembrane helix</keyword>
<evidence type="ECO:0000256" key="1">
    <source>
        <dbReference type="SAM" id="Phobius"/>
    </source>
</evidence>
<evidence type="ECO:0000313" key="4">
    <source>
        <dbReference type="Proteomes" id="UP000218231"/>
    </source>
</evidence>
<feature type="transmembrane region" description="Helical" evidence="1">
    <location>
        <begin position="117"/>
        <end position="141"/>
    </location>
</feature>
<evidence type="ECO:0000313" key="3">
    <source>
        <dbReference type="EMBL" id="PAV76703.1"/>
    </source>
</evidence>
<keyword evidence="1" id="KW-0472">Membrane</keyword>
<keyword evidence="1" id="KW-0812">Transmembrane</keyword>
<comment type="caution">
    <text evidence="3">The sequence shown here is derived from an EMBL/GenBank/DDBJ whole genome shotgun (WGS) entry which is preliminary data.</text>
</comment>
<dbReference type="AlphaFoldDB" id="A0A2A2KSC2"/>
<reference evidence="3 4" key="1">
    <citation type="journal article" date="2017" name="Curr. Biol.">
        <title>Genome architecture and evolution of a unichromosomal asexual nematode.</title>
        <authorList>
            <person name="Fradin H."/>
            <person name="Zegar C."/>
            <person name="Gutwein M."/>
            <person name="Lucas J."/>
            <person name="Kovtun M."/>
            <person name="Corcoran D."/>
            <person name="Baugh L.R."/>
            <person name="Kiontke K."/>
            <person name="Gunsalus K."/>
            <person name="Fitch D.H."/>
            <person name="Piano F."/>
        </authorList>
    </citation>
    <scope>NUCLEOTIDE SEQUENCE [LARGE SCALE GENOMIC DNA]</scope>
    <source>
        <strain evidence="3">PF1309</strain>
    </source>
</reference>
<name>A0A2A2KSC2_9BILA</name>
<feature type="transmembrane region" description="Helical" evidence="1">
    <location>
        <begin position="162"/>
        <end position="182"/>
    </location>
</feature>
<feature type="transmembrane region" description="Helical" evidence="1">
    <location>
        <begin position="188"/>
        <end position="212"/>
    </location>
</feature>
<protein>
    <recommendedName>
        <fullName evidence="2">Transmembrane protein 127 transmembrane region domain-containing protein</fullName>
    </recommendedName>
</protein>
<dbReference type="Proteomes" id="UP000218231">
    <property type="component" value="Unassembled WGS sequence"/>
</dbReference>
<dbReference type="OrthoDB" id="10030622at2759"/>
<gene>
    <name evidence="3" type="ORF">WR25_22221</name>
</gene>
<feature type="transmembrane region" description="Helical" evidence="1">
    <location>
        <begin position="21"/>
        <end position="41"/>
    </location>
</feature>
<organism evidence="3 4">
    <name type="scientific">Diploscapter pachys</name>
    <dbReference type="NCBI Taxonomy" id="2018661"/>
    <lineage>
        <taxon>Eukaryota</taxon>
        <taxon>Metazoa</taxon>
        <taxon>Ecdysozoa</taxon>
        <taxon>Nematoda</taxon>
        <taxon>Chromadorea</taxon>
        <taxon>Rhabditida</taxon>
        <taxon>Rhabditina</taxon>
        <taxon>Rhabditomorpha</taxon>
        <taxon>Rhabditoidea</taxon>
        <taxon>Rhabditidae</taxon>
        <taxon>Diploscapter</taxon>
    </lineage>
</organism>
<dbReference type="Pfam" id="PF20517">
    <property type="entry name" value="TMEM127"/>
    <property type="match status" value="1"/>
</dbReference>